<dbReference type="Proteomes" id="UP001597012">
    <property type="component" value="Unassembled WGS sequence"/>
</dbReference>
<accession>A0ABW3B765</accession>
<dbReference type="EMBL" id="JBHTHY010000014">
    <property type="protein sequence ID" value="MFD0799172.1"/>
    <property type="molecule type" value="Genomic_DNA"/>
</dbReference>
<proteinExistence type="predicted"/>
<organism evidence="1 2">
    <name type="scientific">Maribacter chungangensis</name>
    <dbReference type="NCBI Taxonomy" id="1069117"/>
    <lineage>
        <taxon>Bacteria</taxon>
        <taxon>Pseudomonadati</taxon>
        <taxon>Bacteroidota</taxon>
        <taxon>Flavobacteriia</taxon>
        <taxon>Flavobacteriales</taxon>
        <taxon>Flavobacteriaceae</taxon>
        <taxon>Maribacter</taxon>
    </lineage>
</organism>
<sequence>MFRFFLILIFAMGMQNVHGNNNEPQQEVQVGDIYEIGKSETGTYQYISFPRANFIIKKGGVANYNHAKGKSVVVTSVEEKKDGTTLITIKRQDGGRFFGSHTFVSVSFNEAITSGELQAK</sequence>
<evidence type="ECO:0008006" key="3">
    <source>
        <dbReference type="Google" id="ProtNLM"/>
    </source>
</evidence>
<comment type="caution">
    <text evidence="1">The sequence shown here is derived from an EMBL/GenBank/DDBJ whole genome shotgun (WGS) entry which is preliminary data.</text>
</comment>
<name>A0ABW3B765_9FLAO</name>
<protein>
    <recommendedName>
        <fullName evidence="3">Dihydroorotase</fullName>
    </recommendedName>
</protein>
<reference evidence="2" key="1">
    <citation type="journal article" date="2019" name="Int. J. Syst. Evol. Microbiol.">
        <title>The Global Catalogue of Microorganisms (GCM) 10K type strain sequencing project: providing services to taxonomists for standard genome sequencing and annotation.</title>
        <authorList>
            <consortium name="The Broad Institute Genomics Platform"/>
            <consortium name="The Broad Institute Genome Sequencing Center for Infectious Disease"/>
            <person name="Wu L."/>
            <person name="Ma J."/>
        </authorList>
    </citation>
    <scope>NUCLEOTIDE SEQUENCE [LARGE SCALE GENOMIC DNA]</scope>
    <source>
        <strain evidence="2">CCUG 61948</strain>
    </source>
</reference>
<keyword evidence="2" id="KW-1185">Reference proteome</keyword>
<gene>
    <name evidence="1" type="ORF">ACFQZJ_16980</name>
</gene>
<evidence type="ECO:0000313" key="2">
    <source>
        <dbReference type="Proteomes" id="UP001597012"/>
    </source>
</evidence>
<dbReference type="RefSeq" id="WP_379936074.1">
    <property type="nucleotide sequence ID" value="NZ_JBHTHY010000014.1"/>
</dbReference>
<evidence type="ECO:0000313" key="1">
    <source>
        <dbReference type="EMBL" id="MFD0799172.1"/>
    </source>
</evidence>